<sequence length="91" mass="10238">MIQVPLSSGLCKSHVQKCKITLPSSKSKYMPQVENISRLPEVLFSQGWVHYMIHEPEPHVSLFRGRCSTRQRNEAGEPLSSLTLNTAVLTC</sequence>
<keyword evidence="4" id="KW-1185">Reference proteome</keyword>
<reference evidence="3" key="3">
    <citation type="submission" date="2025-09" db="UniProtKB">
        <authorList>
            <consortium name="Ensembl"/>
        </authorList>
    </citation>
    <scope>IDENTIFICATION</scope>
</reference>
<organism evidence="3 4">
    <name type="scientific">Ursus americanus</name>
    <name type="common">American black bear</name>
    <name type="synonym">Euarctos americanus</name>
    <dbReference type="NCBI Taxonomy" id="9643"/>
    <lineage>
        <taxon>Eukaryota</taxon>
        <taxon>Metazoa</taxon>
        <taxon>Chordata</taxon>
        <taxon>Craniata</taxon>
        <taxon>Vertebrata</taxon>
        <taxon>Euteleostomi</taxon>
        <taxon>Mammalia</taxon>
        <taxon>Eutheria</taxon>
        <taxon>Laurasiatheria</taxon>
        <taxon>Carnivora</taxon>
        <taxon>Caniformia</taxon>
        <taxon>Ursidae</taxon>
        <taxon>Ursus</taxon>
    </lineage>
</organism>
<dbReference type="Gene3D" id="3.30.170.10">
    <property type="entry name" value="Cyclin-dependent kinase, regulatory subunit"/>
    <property type="match status" value="1"/>
</dbReference>
<reference evidence="4" key="1">
    <citation type="submission" date="2016-06" db="EMBL/GenBank/DDBJ databases">
        <title>De novo assembly and RNA-Seq shows season-dependent expression and editing in black bear kidneys.</title>
        <authorList>
            <person name="Korstanje R."/>
            <person name="Srivastava A."/>
            <person name="Sarsani V.K."/>
            <person name="Sheehan S.M."/>
            <person name="Seger R.L."/>
            <person name="Barter M.E."/>
            <person name="Lindqvist C."/>
            <person name="Brody L.C."/>
            <person name="Mullikin J.C."/>
        </authorList>
    </citation>
    <scope>NUCLEOTIDE SEQUENCE [LARGE SCALE GENOMIC DNA]</scope>
</reference>
<comment type="function">
    <text evidence="1">Binds to the catalytic subunit of the cyclin dependent kinases and is essential for their biological function.</text>
</comment>
<dbReference type="InterPro" id="IPR036858">
    <property type="entry name" value="Cyclin-dep_kinase_reg-sub_sf"/>
</dbReference>
<evidence type="ECO:0000313" key="3">
    <source>
        <dbReference type="Ensembl" id="ENSUAMP00000010478.1"/>
    </source>
</evidence>
<dbReference type="GO" id="GO:0016538">
    <property type="term" value="F:cyclin-dependent protein serine/threonine kinase regulator activity"/>
    <property type="evidence" value="ECO:0007669"/>
    <property type="project" value="InterPro"/>
</dbReference>
<dbReference type="GeneTree" id="ENSGT00990000212525"/>
<evidence type="ECO:0000256" key="2">
    <source>
        <dbReference type="ARBA" id="ARBA00011253"/>
    </source>
</evidence>
<dbReference type="SUPFAM" id="SSF55637">
    <property type="entry name" value="Cell cycle regulatory proteins"/>
    <property type="match status" value="1"/>
</dbReference>
<dbReference type="OMA" id="QKCKITL"/>
<accession>A0A452QXB1</accession>
<reference evidence="3" key="2">
    <citation type="submission" date="2025-08" db="UniProtKB">
        <authorList>
            <consortium name="Ensembl"/>
        </authorList>
    </citation>
    <scope>IDENTIFICATION</scope>
</reference>
<dbReference type="Pfam" id="PF01111">
    <property type="entry name" value="CKS"/>
    <property type="match status" value="1"/>
</dbReference>
<dbReference type="InterPro" id="IPR000789">
    <property type="entry name" value="Cyclin-dep_kinase_reg-sub"/>
</dbReference>
<dbReference type="Proteomes" id="UP000291022">
    <property type="component" value="Unassembled WGS sequence"/>
</dbReference>
<evidence type="ECO:0000256" key="1">
    <source>
        <dbReference type="ARBA" id="ARBA00002449"/>
    </source>
</evidence>
<evidence type="ECO:0000313" key="4">
    <source>
        <dbReference type="Proteomes" id="UP000291022"/>
    </source>
</evidence>
<proteinExistence type="predicted"/>
<protein>
    <recommendedName>
        <fullName evidence="5">Cyclin-dependent kinases regulatory subunit</fullName>
    </recommendedName>
</protein>
<dbReference type="AlphaFoldDB" id="A0A452QXB1"/>
<name>A0A452QXB1_URSAM</name>
<evidence type="ECO:0008006" key="5">
    <source>
        <dbReference type="Google" id="ProtNLM"/>
    </source>
</evidence>
<dbReference type="Ensembl" id="ENSUAMT00000011776.1">
    <property type="protein sequence ID" value="ENSUAMP00000010478.1"/>
    <property type="gene ID" value="ENSUAMG00000008613.1"/>
</dbReference>
<dbReference type="STRING" id="9643.ENSUAMP00000010478"/>
<comment type="subunit">
    <text evidence="2">Forms a homohexamer that can probably bind six kinase subunits.</text>
</comment>